<dbReference type="GO" id="GO:0045454">
    <property type="term" value="P:cell redox homeostasis"/>
    <property type="evidence" value="ECO:0007669"/>
    <property type="project" value="TreeGrafter"/>
</dbReference>
<keyword evidence="5" id="KW-0049">Antioxidant</keyword>
<comment type="function">
    <text evidence="1">Thiol-specific peroxidase that catalyzes the reduction of hydrogen peroxide and organic hydroperoxides to water and alcohols, respectively. Plays a role in cell protection against oxidative stress by detoxifying peroxides and as sensor of hydrogen peroxide-mediated signaling events.</text>
</comment>
<evidence type="ECO:0000256" key="5">
    <source>
        <dbReference type="ARBA" id="ARBA00022862"/>
    </source>
</evidence>
<evidence type="ECO:0000256" key="3">
    <source>
        <dbReference type="ARBA" id="ARBA00013017"/>
    </source>
</evidence>
<evidence type="ECO:0000256" key="4">
    <source>
        <dbReference type="ARBA" id="ARBA00022559"/>
    </source>
</evidence>
<evidence type="ECO:0000256" key="12">
    <source>
        <dbReference type="ARBA" id="ARBA00049091"/>
    </source>
</evidence>
<dbReference type="AlphaFoldDB" id="A0A2C9CVH4"/>
<evidence type="ECO:0000256" key="10">
    <source>
        <dbReference type="ARBA" id="ARBA00038489"/>
    </source>
</evidence>
<dbReference type="FunFam" id="3.40.30.10:FF:000007">
    <property type="entry name" value="Thioredoxin-dependent thiol peroxidase"/>
    <property type="match status" value="1"/>
</dbReference>
<proteinExistence type="inferred from homology"/>
<sequence>MPLSIGDTAPLFNLPVSGGEMLNLADLRGAPVVLFFYPKDDTSGCTKEAISFTEALPQFDALGVKVVGCSKDTVAKHDKFTAKHALGMPLLSDIEGTACEAYGVWKEKQMYGKTYMGIERTTVLIDANGQIAQIWPKVKVAGHVDAVLDAAKQLGA</sequence>
<dbReference type="PANTHER" id="PTHR42801">
    <property type="entry name" value="THIOREDOXIN-DEPENDENT PEROXIDE REDUCTASE"/>
    <property type="match status" value="1"/>
</dbReference>
<dbReference type="EC" id="1.11.1.24" evidence="3"/>
<accession>A0A2C9CVH4</accession>
<keyword evidence="4" id="KW-0575">Peroxidase</keyword>
<dbReference type="OrthoDB" id="9812811at2"/>
<dbReference type="InterPro" id="IPR013766">
    <property type="entry name" value="Thioredoxin_domain"/>
</dbReference>
<dbReference type="InterPro" id="IPR050924">
    <property type="entry name" value="Peroxiredoxin_BCP/PrxQ"/>
</dbReference>
<gene>
    <name evidence="15" type="ORF">SAMN06273572_10497</name>
</gene>
<dbReference type="SUPFAM" id="SSF52833">
    <property type="entry name" value="Thioredoxin-like"/>
    <property type="match status" value="1"/>
</dbReference>
<dbReference type="PROSITE" id="PS51352">
    <property type="entry name" value="THIOREDOXIN_2"/>
    <property type="match status" value="1"/>
</dbReference>
<evidence type="ECO:0000256" key="9">
    <source>
        <dbReference type="ARBA" id="ARBA00032824"/>
    </source>
</evidence>
<dbReference type="InterPro" id="IPR024706">
    <property type="entry name" value="Peroxiredoxin_AhpC-typ"/>
</dbReference>
<keyword evidence="6" id="KW-0560">Oxidoreductase</keyword>
<evidence type="ECO:0000256" key="11">
    <source>
        <dbReference type="ARBA" id="ARBA00042639"/>
    </source>
</evidence>
<evidence type="ECO:0000313" key="15">
    <source>
        <dbReference type="EMBL" id="SOH94399.1"/>
    </source>
</evidence>
<comment type="catalytic activity">
    <reaction evidence="12">
        <text>a hydroperoxide + [thioredoxin]-dithiol = an alcohol + [thioredoxin]-disulfide + H2O</text>
        <dbReference type="Rhea" id="RHEA:62620"/>
        <dbReference type="Rhea" id="RHEA-COMP:10698"/>
        <dbReference type="Rhea" id="RHEA-COMP:10700"/>
        <dbReference type="ChEBI" id="CHEBI:15377"/>
        <dbReference type="ChEBI" id="CHEBI:29950"/>
        <dbReference type="ChEBI" id="CHEBI:30879"/>
        <dbReference type="ChEBI" id="CHEBI:35924"/>
        <dbReference type="ChEBI" id="CHEBI:50058"/>
        <dbReference type="EC" id="1.11.1.24"/>
    </reaction>
</comment>
<protein>
    <recommendedName>
        <fullName evidence="3">thioredoxin-dependent peroxiredoxin</fullName>
        <ecNumber evidence="3">1.11.1.24</ecNumber>
    </recommendedName>
    <alternativeName>
        <fullName evidence="9">Thioredoxin peroxidase</fullName>
    </alternativeName>
    <alternativeName>
        <fullName evidence="11">Thioredoxin-dependent peroxiredoxin Bcp</fullName>
    </alternativeName>
</protein>
<evidence type="ECO:0000256" key="7">
    <source>
        <dbReference type="ARBA" id="ARBA00023157"/>
    </source>
</evidence>
<feature type="active site" description="Cysteine sulfenic acid (-SOH) intermediate; for peroxidase activity" evidence="13">
    <location>
        <position position="45"/>
    </location>
</feature>
<dbReference type="RefSeq" id="WP_097929990.1">
    <property type="nucleotide sequence ID" value="NZ_OCTN01000004.1"/>
</dbReference>
<dbReference type="Proteomes" id="UP000220034">
    <property type="component" value="Unassembled WGS sequence"/>
</dbReference>
<dbReference type="GO" id="GO:0034599">
    <property type="term" value="P:cellular response to oxidative stress"/>
    <property type="evidence" value="ECO:0007669"/>
    <property type="project" value="TreeGrafter"/>
</dbReference>
<dbReference type="PIRSF" id="PIRSF000239">
    <property type="entry name" value="AHPC"/>
    <property type="match status" value="1"/>
</dbReference>
<dbReference type="EMBL" id="OCTN01000004">
    <property type="protein sequence ID" value="SOH94399.1"/>
    <property type="molecule type" value="Genomic_DNA"/>
</dbReference>
<keyword evidence="8" id="KW-0676">Redox-active center</keyword>
<keyword evidence="7" id="KW-1015">Disulfide bond</keyword>
<evidence type="ECO:0000256" key="1">
    <source>
        <dbReference type="ARBA" id="ARBA00003330"/>
    </source>
</evidence>
<evidence type="ECO:0000256" key="6">
    <source>
        <dbReference type="ARBA" id="ARBA00023002"/>
    </source>
</evidence>
<keyword evidence="16" id="KW-1185">Reference proteome</keyword>
<dbReference type="Gene3D" id="3.40.30.10">
    <property type="entry name" value="Glutaredoxin"/>
    <property type="match status" value="1"/>
</dbReference>
<dbReference type="Pfam" id="PF00578">
    <property type="entry name" value="AhpC-TSA"/>
    <property type="match status" value="1"/>
</dbReference>
<comment type="similarity">
    <text evidence="10">Belongs to the peroxiredoxin family. BCP/PrxQ subfamily.</text>
</comment>
<evidence type="ECO:0000313" key="16">
    <source>
        <dbReference type="Proteomes" id="UP000220034"/>
    </source>
</evidence>
<comment type="subunit">
    <text evidence="2">Monomer.</text>
</comment>
<dbReference type="GO" id="GO:0008379">
    <property type="term" value="F:thioredoxin peroxidase activity"/>
    <property type="evidence" value="ECO:0007669"/>
    <property type="project" value="TreeGrafter"/>
</dbReference>
<dbReference type="GO" id="GO:0005737">
    <property type="term" value="C:cytoplasm"/>
    <property type="evidence" value="ECO:0007669"/>
    <property type="project" value="TreeGrafter"/>
</dbReference>
<dbReference type="PANTHER" id="PTHR42801:SF4">
    <property type="entry name" value="AHPC_TSA FAMILY PROTEIN"/>
    <property type="match status" value="1"/>
</dbReference>
<evidence type="ECO:0000256" key="13">
    <source>
        <dbReference type="PIRSR" id="PIRSR000239-1"/>
    </source>
</evidence>
<name>A0A2C9CVH4_9RHOB</name>
<reference evidence="16" key="1">
    <citation type="submission" date="2017-09" db="EMBL/GenBank/DDBJ databases">
        <authorList>
            <person name="Varghese N."/>
            <person name="Submissions S."/>
        </authorList>
    </citation>
    <scope>NUCLEOTIDE SEQUENCE [LARGE SCALE GENOMIC DNA]</scope>
    <source>
        <strain evidence="16">C7</strain>
    </source>
</reference>
<organism evidence="15 16">
    <name type="scientific">Pontivivens marinum</name>
    <dbReference type="NCBI Taxonomy" id="1690039"/>
    <lineage>
        <taxon>Bacteria</taxon>
        <taxon>Pseudomonadati</taxon>
        <taxon>Pseudomonadota</taxon>
        <taxon>Alphaproteobacteria</taxon>
        <taxon>Rhodobacterales</taxon>
        <taxon>Paracoccaceae</taxon>
        <taxon>Pontivivens</taxon>
    </lineage>
</organism>
<evidence type="ECO:0000256" key="8">
    <source>
        <dbReference type="ARBA" id="ARBA00023284"/>
    </source>
</evidence>
<evidence type="ECO:0000259" key="14">
    <source>
        <dbReference type="PROSITE" id="PS51352"/>
    </source>
</evidence>
<dbReference type="CDD" id="cd03017">
    <property type="entry name" value="PRX_BCP"/>
    <property type="match status" value="1"/>
</dbReference>
<dbReference type="InterPro" id="IPR000866">
    <property type="entry name" value="AhpC/TSA"/>
</dbReference>
<evidence type="ECO:0000256" key="2">
    <source>
        <dbReference type="ARBA" id="ARBA00011245"/>
    </source>
</evidence>
<dbReference type="InterPro" id="IPR036249">
    <property type="entry name" value="Thioredoxin-like_sf"/>
</dbReference>
<feature type="domain" description="Thioredoxin" evidence="14">
    <location>
        <begin position="3"/>
        <end position="156"/>
    </location>
</feature>